<dbReference type="EMBL" id="CP144537">
    <property type="protein sequence ID" value="WWC64066.1"/>
    <property type="molecule type" value="Genomic_DNA"/>
</dbReference>
<dbReference type="EMBL" id="KI894038">
    <property type="protein sequence ID" value="OBR81298.1"/>
    <property type="molecule type" value="Genomic_DNA"/>
</dbReference>
<feature type="region of interest" description="Disordered" evidence="1">
    <location>
        <begin position="20"/>
        <end position="64"/>
    </location>
</feature>
<gene>
    <name evidence="2" type="ORF">I303_08684</name>
    <name evidence="3" type="ORF">I303_106673</name>
</gene>
<organism evidence="2">
    <name type="scientific">Kwoniella dejecticola CBS 10117</name>
    <dbReference type="NCBI Taxonomy" id="1296121"/>
    <lineage>
        <taxon>Eukaryota</taxon>
        <taxon>Fungi</taxon>
        <taxon>Dikarya</taxon>
        <taxon>Basidiomycota</taxon>
        <taxon>Agaricomycotina</taxon>
        <taxon>Tremellomycetes</taxon>
        <taxon>Tremellales</taxon>
        <taxon>Cryptococcaceae</taxon>
        <taxon>Kwoniella</taxon>
    </lineage>
</organism>
<sequence>MSSSTVTTFLLPSSNHTFVVKGTKTPYRGEGSASGGTARTDVATLSRSQPGRPRSSSEKEPSDVPLMLLFPFRRKKRGPGFKDISDSSTPGNWQFDAGSRAIAVRPIYNPNLTSDGERPGRYWPEALTFDQTLKNKISQGDNPGRDTDMGLIPAKGTSFRSYLEEFCSWDDKNSAREIIEWFKEQRTKANMQDLIGYKLVEDYKSFRAAAPLEERDWPANELPMTQQELEESFTVYNDLTFRWSLSTNSSA</sequence>
<dbReference type="VEuPathDB" id="FungiDB:I303_08684"/>
<reference evidence="2" key="1">
    <citation type="submission" date="2013-07" db="EMBL/GenBank/DDBJ databases">
        <title>The Genome Sequence of Cryptococcus dejecticola CBS10117.</title>
        <authorList>
            <consortium name="The Broad Institute Genome Sequencing Platform"/>
            <person name="Cuomo C."/>
            <person name="Litvintseva A."/>
            <person name="Chen Y."/>
            <person name="Heitman J."/>
            <person name="Sun S."/>
            <person name="Springer D."/>
            <person name="Dromer F."/>
            <person name="Young S.K."/>
            <person name="Zeng Q."/>
            <person name="Gargeya S."/>
            <person name="Fitzgerald M."/>
            <person name="Abouelleil A."/>
            <person name="Alvarado L."/>
            <person name="Berlin A.M."/>
            <person name="Chapman S.B."/>
            <person name="Dewar J."/>
            <person name="Goldberg J."/>
            <person name="Griggs A."/>
            <person name="Gujja S."/>
            <person name="Hansen M."/>
            <person name="Howarth C."/>
            <person name="Imamovic A."/>
            <person name="Larimer J."/>
            <person name="McCowan C."/>
            <person name="Murphy C."/>
            <person name="Pearson M."/>
            <person name="Priest M."/>
            <person name="Roberts A."/>
            <person name="Saif S."/>
            <person name="Shea T."/>
            <person name="Sykes S."/>
            <person name="Wortman J."/>
            <person name="Nusbaum C."/>
            <person name="Birren B."/>
        </authorList>
    </citation>
    <scope>NUCLEOTIDE SEQUENCE [LARGE SCALE GENOMIC DNA]</scope>
    <source>
        <strain evidence="2">CBS 10117</strain>
    </source>
</reference>
<dbReference type="RefSeq" id="XP_018259140.1">
    <property type="nucleotide sequence ID" value="XM_018411939.1"/>
</dbReference>
<dbReference type="Proteomes" id="UP000078595">
    <property type="component" value="Chromosome 8"/>
</dbReference>
<proteinExistence type="predicted"/>
<evidence type="ECO:0000256" key="1">
    <source>
        <dbReference type="SAM" id="MobiDB-lite"/>
    </source>
</evidence>
<name>A0A1A5ZU16_9TREE</name>
<dbReference type="AlphaFoldDB" id="A0A1A5ZU16"/>
<evidence type="ECO:0000313" key="2">
    <source>
        <dbReference type="EMBL" id="OBR81298.1"/>
    </source>
</evidence>
<evidence type="ECO:0000313" key="3">
    <source>
        <dbReference type="EMBL" id="WWC64066.1"/>
    </source>
</evidence>
<reference evidence="3" key="3">
    <citation type="submission" date="2024-02" db="EMBL/GenBank/DDBJ databases">
        <title>Comparative genomics of Cryptococcus and Kwoniella reveals pathogenesis evolution and contrasting modes of karyotype evolution via chromosome fusion or intercentromeric recombination.</title>
        <authorList>
            <person name="Coelho M.A."/>
            <person name="David-Palma M."/>
            <person name="Shea T."/>
            <person name="Bowers K."/>
            <person name="McGinley-Smith S."/>
            <person name="Mohammad A.W."/>
            <person name="Gnirke A."/>
            <person name="Yurkov A.M."/>
            <person name="Nowrousian M."/>
            <person name="Sun S."/>
            <person name="Cuomo C.A."/>
            <person name="Heitman J."/>
        </authorList>
    </citation>
    <scope>NUCLEOTIDE SEQUENCE</scope>
    <source>
        <strain evidence="3">CBS 10117</strain>
    </source>
</reference>
<protein>
    <submittedName>
        <fullName evidence="2">Uncharacterized protein</fullName>
    </submittedName>
</protein>
<dbReference type="GeneID" id="28972383"/>
<dbReference type="KEGG" id="kdj:28972383"/>
<reference evidence="3" key="2">
    <citation type="submission" date="2013-07" db="EMBL/GenBank/DDBJ databases">
        <authorList>
            <consortium name="The Broad Institute Genome Sequencing Platform"/>
            <person name="Cuomo C."/>
            <person name="Litvintseva A."/>
            <person name="Chen Y."/>
            <person name="Heitman J."/>
            <person name="Sun S."/>
            <person name="Springer D."/>
            <person name="Dromer F."/>
            <person name="Young S.K."/>
            <person name="Zeng Q."/>
            <person name="Gargeya S."/>
            <person name="Fitzgerald M."/>
            <person name="Abouelleil A."/>
            <person name="Alvarado L."/>
            <person name="Berlin A.M."/>
            <person name="Chapman S.B."/>
            <person name="Dewar J."/>
            <person name="Goldberg J."/>
            <person name="Griggs A."/>
            <person name="Gujja S."/>
            <person name="Hansen M."/>
            <person name="Howarth C."/>
            <person name="Imamovic A."/>
            <person name="Larimer J."/>
            <person name="McCowan C."/>
            <person name="Murphy C."/>
            <person name="Pearson M."/>
            <person name="Priest M."/>
            <person name="Roberts A."/>
            <person name="Saif S."/>
            <person name="Shea T."/>
            <person name="Sykes S."/>
            <person name="Wortman J."/>
            <person name="Nusbaum C."/>
            <person name="Birren B."/>
        </authorList>
    </citation>
    <scope>NUCLEOTIDE SEQUENCE</scope>
    <source>
        <strain evidence="3">CBS 10117</strain>
    </source>
</reference>
<keyword evidence="4" id="KW-1185">Reference proteome</keyword>
<accession>A0A1A5ZU16</accession>
<evidence type="ECO:0000313" key="4">
    <source>
        <dbReference type="Proteomes" id="UP000078595"/>
    </source>
</evidence>